<dbReference type="SUPFAM" id="SSF103473">
    <property type="entry name" value="MFS general substrate transporter"/>
    <property type="match status" value="1"/>
</dbReference>
<accession>A0A496PFB9</accession>
<name>A0A496PFB9_9MICC</name>
<feature type="transmembrane region" description="Helical" evidence="2">
    <location>
        <begin position="36"/>
        <end position="60"/>
    </location>
</feature>
<evidence type="ECO:0000313" key="3">
    <source>
        <dbReference type="EMBL" id="RKW69381.1"/>
    </source>
</evidence>
<feature type="region of interest" description="Disordered" evidence="1">
    <location>
        <begin position="144"/>
        <end position="170"/>
    </location>
</feature>
<feature type="compositionally biased region" description="Basic and acidic residues" evidence="1">
    <location>
        <begin position="148"/>
        <end position="159"/>
    </location>
</feature>
<comment type="caution">
    <text evidence="3">The sequence shown here is derived from an EMBL/GenBank/DDBJ whole genome shotgun (WGS) entry which is preliminary data.</text>
</comment>
<dbReference type="RefSeq" id="WP_121486134.1">
    <property type="nucleotide sequence ID" value="NZ_QQXL01000011.1"/>
</dbReference>
<evidence type="ECO:0000256" key="1">
    <source>
        <dbReference type="SAM" id="MobiDB-lite"/>
    </source>
</evidence>
<sequence length="170" mass="17524">MTPLRGAALALLATAAVAVGWVLSLLAERQGWATPIMSWVSLLTLMVLAVGMVSAGLWVYRTRTRKARRAISPLAAVRVLVLAQSAAYVGATWLGWHAGVLLQLVSGGGFGSANSWTSLLQVGGGVVLVVVGFVVQALCKIPPTDGDGADRQAGKKRPEQGGAPGVQGAR</sequence>
<evidence type="ECO:0000313" key="4">
    <source>
        <dbReference type="Proteomes" id="UP000273119"/>
    </source>
</evidence>
<proteinExistence type="predicted"/>
<dbReference type="Pfam" id="PF11377">
    <property type="entry name" value="DUF3180"/>
    <property type="match status" value="1"/>
</dbReference>
<dbReference type="Proteomes" id="UP000273119">
    <property type="component" value="Unassembled WGS sequence"/>
</dbReference>
<dbReference type="EMBL" id="QQXL01000011">
    <property type="protein sequence ID" value="RKW69381.1"/>
    <property type="molecule type" value="Genomic_DNA"/>
</dbReference>
<reference evidence="3 4" key="1">
    <citation type="submission" date="2018-07" db="EMBL/GenBank/DDBJ databases">
        <title>Arthrobacter sp. nov., isolated from raw cow's milk with high bacterial count.</title>
        <authorList>
            <person name="Hahne J."/>
            <person name="Isele D."/>
            <person name="Lipski A."/>
        </authorList>
    </citation>
    <scope>NUCLEOTIDE SEQUENCE [LARGE SCALE GENOMIC DNA]</scope>
    <source>
        <strain evidence="3 4">JZ R-183</strain>
    </source>
</reference>
<feature type="transmembrane region" description="Helical" evidence="2">
    <location>
        <begin position="72"/>
        <end position="96"/>
    </location>
</feature>
<dbReference type="InterPro" id="IPR036259">
    <property type="entry name" value="MFS_trans_sf"/>
</dbReference>
<organism evidence="3 4">
    <name type="scientific">Galactobacter caseinivorans</name>
    <dbReference type="NCBI Taxonomy" id="2676123"/>
    <lineage>
        <taxon>Bacteria</taxon>
        <taxon>Bacillati</taxon>
        <taxon>Actinomycetota</taxon>
        <taxon>Actinomycetes</taxon>
        <taxon>Micrococcales</taxon>
        <taxon>Micrococcaceae</taxon>
        <taxon>Galactobacter</taxon>
    </lineage>
</organism>
<keyword evidence="4" id="KW-1185">Reference proteome</keyword>
<gene>
    <name evidence="3" type="ORF">DWQ67_13465</name>
</gene>
<evidence type="ECO:0000256" key="2">
    <source>
        <dbReference type="SAM" id="Phobius"/>
    </source>
</evidence>
<keyword evidence="2" id="KW-0812">Transmembrane</keyword>
<protein>
    <submittedName>
        <fullName evidence="3">DUF3180 domain-containing protein</fullName>
    </submittedName>
</protein>
<feature type="transmembrane region" description="Helical" evidence="2">
    <location>
        <begin position="116"/>
        <end position="135"/>
    </location>
</feature>
<dbReference type="InterPro" id="IPR021517">
    <property type="entry name" value="DUF3180"/>
</dbReference>
<dbReference type="AlphaFoldDB" id="A0A496PFB9"/>
<keyword evidence="2" id="KW-0472">Membrane</keyword>
<keyword evidence="2" id="KW-1133">Transmembrane helix</keyword>